<dbReference type="PANTHER" id="PTHR14517:SF10">
    <property type="entry name" value="RIB43A-LIKE WITH COILED-COILS PROTEIN 2"/>
    <property type="match status" value="1"/>
</dbReference>
<gene>
    <name evidence="11" type="primary">LOC115392185</name>
</gene>
<feature type="coiled-coil region" evidence="10">
    <location>
        <begin position="42"/>
        <end position="104"/>
    </location>
</feature>
<dbReference type="AlphaFoldDB" id="A0A672GMB6"/>
<dbReference type="InParanoid" id="A0A672GMB6"/>
<keyword evidence="4" id="KW-0282">Flagellum</keyword>
<keyword evidence="6" id="KW-0969">Cilium</keyword>
<accession>A0A672GMB6</accession>
<keyword evidence="7" id="KW-0206">Cytoskeleton</keyword>
<evidence type="ECO:0000256" key="7">
    <source>
        <dbReference type="ARBA" id="ARBA00023212"/>
    </source>
</evidence>
<evidence type="ECO:0000256" key="10">
    <source>
        <dbReference type="SAM" id="Coils"/>
    </source>
</evidence>
<comment type="subcellular location">
    <subcellularLocation>
        <location evidence="1">Cytoplasm</location>
        <location evidence="1">Cytoskeleton</location>
        <location evidence="1">Flagellum axoneme</location>
    </subcellularLocation>
</comment>
<sequence length="337" mass="39820">MFNAELLSDRLARAKLERSRNRETERQQRIFDYKFRTIGVDKEALDMQVKEKKKKEDEAKKEQKAYDADVLHNTRAACILHNRLEKEKRAAEKAIVTYRQQQQQPWHRREYDLNDSDRWKKTHQDDAQMILPGLVGEDPESQSRQQRQRQQLRDWLIQQQVERDAEKRQQELEEQRYNQSVEKMNSEALRLQNLETERKKAAAVATKDYNLAKVRLTEVNFKSLFRDENTQGKQMGSDPAACVGVPGMSIIPRGFQLLVTVVCRMQRAESERKQEEDHLDRVRLLSARTALLAERQQARLDKQLRRRLDSTNAQLARTHKQQSVTLPFFSQFNTCSR</sequence>
<evidence type="ECO:0000256" key="9">
    <source>
        <dbReference type="ARBA" id="ARBA00046435"/>
    </source>
</evidence>
<keyword evidence="5 10" id="KW-0175">Coiled coil</keyword>
<comment type="subunit">
    <text evidence="9">Microtubule inner protein component of sperm flagellar doublet microtubules.</text>
</comment>
<evidence type="ECO:0000256" key="2">
    <source>
        <dbReference type="ARBA" id="ARBA00006875"/>
    </source>
</evidence>
<proteinExistence type="inferred from homology"/>
<dbReference type="Proteomes" id="UP000472267">
    <property type="component" value="Chromosome 7"/>
</dbReference>
<reference evidence="11" key="3">
    <citation type="submission" date="2025-09" db="UniProtKB">
        <authorList>
            <consortium name="Ensembl"/>
        </authorList>
    </citation>
    <scope>IDENTIFICATION</scope>
</reference>
<evidence type="ECO:0000256" key="4">
    <source>
        <dbReference type="ARBA" id="ARBA00022846"/>
    </source>
</evidence>
<feature type="coiled-coil region" evidence="10">
    <location>
        <begin position="158"/>
        <end position="197"/>
    </location>
</feature>
<dbReference type="Pfam" id="PF05914">
    <property type="entry name" value="RIB43A"/>
    <property type="match status" value="2"/>
</dbReference>
<dbReference type="FunCoup" id="A0A672GMB6">
    <property type="interactions" value="258"/>
</dbReference>
<dbReference type="OMA" id="LINDANY"/>
<organism evidence="11 12">
    <name type="scientific">Salarias fasciatus</name>
    <name type="common">Jewelled blenny</name>
    <name type="synonym">Blennius fasciatus</name>
    <dbReference type="NCBI Taxonomy" id="181472"/>
    <lineage>
        <taxon>Eukaryota</taxon>
        <taxon>Metazoa</taxon>
        <taxon>Chordata</taxon>
        <taxon>Craniata</taxon>
        <taxon>Vertebrata</taxon>
        <taxon>Euteleostomi</taxon>
        <taxon>Actinopterygii</taxon>
        <taxon>Neopterygii</taxon>
        <taxon>Teleostei</taxon>
        <taxon>Neoteleostei</taxon>
        <taxon>Acanthomorphata</taxon>
        <taxon>Ovalentaria</taxon>
        <taxon>Blenniimorphae</taxon>
        <taxon>Blenniiformes</taxon>
        <taxon>Blennioidei</taxon>
        <taxon>Blenniidae</taxon>
        <taxon>Salariinae</taxon>
        <taxon>Salarias</taxon>
    </lineage>
</organism>
<dbReference type="InterPro" id="IPR008805">
    <property type="entry name" value="RIB43A"/>
</dbReference>
<evidence type="ECO:0000256" key="1">
    <source>
        <dbReference type="ARBA" id="ARBA00004611"/>
    </source>
</evidence>
<reference evidence="11" key="2">
    <citation type="submission" date="2025-08" db="UniProtKB">
        <authorList>
            <consortium name="Ensembl"/>
        </authorList>
    </citation>
    <scope>IDENTIFICATION</scope>
</reference>
<keyword evidence="8" id="KW-0966">Cell projection</keyword>
<protein>
    <submittedName>
        <fullName evidence="11">RIB43A domain with coiled-coils 2</fullName>
    </submittedName>
</protein>
<evidence type="ECO:0000256" key="6">
    <source>
        <dbReference type="ARBA" id="ARBA00023069"/>
    </source>
</evidence>
<keyword evidence="12" id="KW-1185">Reference proteome</keyword>
<dbReference type="Ensembl" id="ENSSFAT00005020708.1">
    <property type="protein sequence ID" value="ENSSFAP00005019921.1"/>
    <property type="gene ID" value="ENSSFAG00005010403.1"/>
</dbReference>
<evidence type="ECO:0000256" key="8">
    <source>
        <dbReference type="ARBA" id="ARBA00023273"/>
    </source>
</evidence>
<evidence type="ECO:0000256" key="5">
    <source>
        <dbReference type="ARBA" id="ARBA00023054"/>
    </source>
</evidence>
<dbReference type="PANTHER" id="PTHR14517">
    <property type="entry name" value="RIB43A-RELATED"/>
    <property type="match status" value="1"/>
</dbReference>
<evidence type="ECO:0000313" key="12">
    <source>
        <dbReference type="Proteomes" id="UP000472267"/>
    </source>
</evidence>
<evidence type="ECO:0000313" key="11">
    <source>
        <dbReference type="Ensembl" id="ENSSFAP00005019921.1"/>
    </source>
</evidence>
<evidence type="ECO:0000256" key="3">
    <source>
        <dbReference type="ARBA" id="ARBA00022490"/>
    </source>
</evidence>
<keyword evidence="3" id="KW-0963">Cytoplasm</keyword>
<name>A0A672GMB6_SALFA</name>
<reference evidence="11" key="1">
    <citation type="submission" date="2019-06" db="EMBL/GenBank/DDBJ databases">
        <authorList>
            <consortium name="Wellcome Sanger Institute Data Sharing"/>
        </authorList>
    </citation>
    <scope>NUCLEOTIDE SEQUENCE [LARGE SCALE GENOMIC DNA]</scope>
</reference>
<comment type="similarity">
    <text evidence="2">Belongs to the RIB43A family.</text>
</comment>